<dbReference type="Proteomes" id="UP001630127">
    <property type="component" value="Unassembled WGS sequence"/>
</dbReference>
<reference evidence="1 2" key="1">
    <citation type="submission" date="2024-11" db="EMBL/GenBank/DDBJ databases">
        <title>A near-complete genome assembly of Cinchona calisaya.</title>
        <authorList>
            <person name="Lian D.C."/>
            <person name="Zhao X.W."/>
            <person name="Wei L."/>
        </authorList>
    </citation>
    <scope>NUCLEOTIDE SEQUENCE [LARGE SCALE GENOMIC DNA]</scope>
    <source>
        <tissue evidence="1">Nenye</tissue>
    </source>
</reference>
<name>A0ABD2Y5G8_9GENT</name>
<sequence>MCTVPTEEEEDEPPLVVAYWIVKGKVEKAQLLWEITEYLNLVGAYPYSGKLVHLGGGYFCYEFETHQRDVLNLVTFKVSRIGGGDTGWKRDSDFLRCEFLNTFSWDVHSCGKFLLFSLYVCNVVIY</sequence>
<dbReference type="EMBL" id="JBJUIK010000016">
    <property type="protein sequence ID" value="KAL3500898.1"/>
    <property type="molecule type" value="Genomic_DNA"/>
</dbReference>
<comment type="caution">
    <text evidence="1">The sequence shown here is derived from an EMBL/GenBank/DDBJ whole genome shotgun (WGS) entry which is preliminary data.</text>
</comment>
<proteinExistence type="predicted"/>
<accession>A0ABD2Y5G8</accession>
<evidence type="ECO:0008006" key="3">
    <source>
        <dbReference type="Google" id="ProtNLM"/>
    </source>
</evidence>
<dbReference type="AlphaFoldDB" id="A0ABD2Y5G8"/>
<organism evidence="1 2">
    <name type="scientific">Cinchona calisaya</name>
    <dbReference type="NCBI Taxonomy" id="153742"/>
    <lineage>
        <taxon>Eukaryota</taxon>
        <taxon>Viridiplantae</taxon>
        <taxon>Streptophyta</taxon>
        <taxon>Embryophyta</taxon>
        <taxon>Tracheophyta</taxon>
        <taxon>Spermatophyta</taxon>
        <taxon>Magnoliopsida</taxon>
        <taxon>eudicotyledons</taxon>
        <taxon>Gunneridae</taxon>
        <taxon>Pentapetalae</taxon>
        <taxon>asterids</taxon>
        <taxon>lamiids</taxon>
        <taxon>Gentianales</taxon>
        <taxon>Rubiaceae</taxon>
        <taxon>Cinchonoideae</taxon>
        <taxon>Cinchoneae</taxon>
        <taxon>Cinchona</taxon>
    </lineage>
</organism>
<evidence type="ECO:0000313" key="2">
    <source>
        <dbReference type="Proteomes" id="UP001630127"/>
    </source>
</evidence>
<keyword evidence="2" id="KW-1185">Reference proteome</keyword>
<evidence type="ECO:0000313" key="1">
    <source>
        <dbReference type="EMBL" id="KAL3500898.1"/>
    </source>
</evidence>
<gene>
    <name evidence="1" type="ORF">ACH5RR_039991</name>
</gene>
<protein>
    <recommendedName>
        <fullName evidence="3">DUF4283 domain-containing protein</fullName>
    </recommendedName>
</protein>